<name>A0A1D2M4K7_ORCCI</name>
<dbReference type="Proteomes" id="UP000094527">
    <property type="component" value="Unassembled WGS sequence"/>
</dbReference>
<dbReference type="EMBL" id="LJIJ01004565">
    <property type="protein sequence ID" value="ODM87842.1"/>
    <property type="molecule type" value="Genomic_DNA"/>
</dbReference>
<evidence type="ECO:0000313" key="1">
    <source>
        <dbReference type="EMBL" id="ODM87842.1"/>
    </source>
</evidence>
<dbReference type="AlphaFoldDB" id="A0A1D2M4K7"/>
<gene>
    <name evidence="1" type="ORF">Ocin01_18842</name>
</gene>
<sequence length="252" mass="28919">MMDLVKDYNFKFVATYGVGAPNEPYKTNQTRYHSSSVVHTALAAAEINKKQKSLRLSVFQGIYKNSLREQLNSEIKVAFEMAHAANSIFAGSVSGLIFPSTAGFYQLFDMGEILSNVSKMARNQGLKFGVRNQAILRDLRSFYKEVITDILKVEENMRGMRKRDEYHALNLYRKGSPWCTDQQNKLRIAQVLKLFRSPNAKKGYKKQPRGAVKSNSVFVFAVDSTTESKYWLYDGHRWDNRGTMIYLFPDSY</sequence>
<protein>
    <submittedName>
        <fullName evidence="1">Uncharacterized protein</fullName>
    </submittedName>
</protein>
<proteinExistence type="predicted"/>
<reference evidence="1 2" key="1">
    <citation type="journal article" date="2016" name="Genome Biol. Evol.">
        <title>Gene Family Evolution Reflects Adaptation to Soil Environmental Stressors in the Genome of the Collembolan Orchesella cincta.</title>
        <authorList>
            <person name="Faddeeva-Vakhrusheva A."/>
            <person name="Derks M.F."/>
            <person name="Anvar S.Y."/>
            <person name="Agamennone V."/>
            <person name="Suring W."/>
            <person name="Smit S."/>
            <person name="van Straalen N.M."/>
            <person name="Roelofs D."/>
        </authorList>
    </citation>
    <scope>NUCLEOTIDE SEQUENCE [LARGE SCALE GENOMIC DNA]</scope>
    <source>
        <tissue evidence="1">Mixed pool</tissue>
    </source>
</reference>
<keyword evidence="2" id="KW-1185">Reference proteome</keyword>
<organism evidence="1 2">
    <name type="scientific">Orchesella cincta</name>
    <name type="common">Springtail</name>
    <name type="synonym">Podura cincta</name>
    <dbReference type="NCBI Taxonomy" id="48709"/>
    <lineage>
        <taxon>Eukaryota</taxon>
        <taxon>Metazoa</taxon>
        <taxon>Ecdysozoa</taxon>
        <taxon>Arthropoda</taxon>
        <taxon>Hexapoda</taxon>
        <taxon>Collembola</taxon>
        <taxon>Entomobryomorpha</taxon>
        <taxon>Entomobryoidea</taxon>
        <taxon>Orchesellidae</taxon>
        <taxon>Orchesellinae</taxon>
        <taxon>Orchesella</taxon>
    </lineage>
</organism>
<evidence type="ECO:0000313" key="2">
    <source>
        <dbReference type="Proteomes" id="UP000094527"/>
    </source>
</evidence>
<comment type="caution">
    <text evidence="1">The sequence shown here is derived from an EMBL/GenBank/DDBJ whole genome shotgun (WGS) entry which is preliminary data.</text>
</comment>
<accession>A0A1D2M4K7</accession>